<dbReference type="GO" id="GO:0016020">
    <property type="term" value="C:membrane"/>
    <property type="evidence" value="ECO:0007669"/>
    <property type="project" value="UniProtKB-SubCell"/>
</dbReference>
<gene>
    <name evidence="7" type="ORF">D0433_09725</name>
</gene>
<evidence type="ECO:0000256" key="1">
    <source>
        <dbReference type="ARBA" id="ARBA00004141"/>
    </source>
</evidence>
<keyword evidence="3 5" id="KW-1133">Transmembrane helix</keyword>
<evidence type="ECO:0000256" key="5">
    <source>
        <dbReference type="SAM" id="Phobius"/>
    </source>
</evidence>
<evidence type="ECO:0000259" key="6">
    <source>
        <dbReference type="Pfam" id="PF12698"/>
    </source>
</evidence>
<comment type="subcellular location">
    <subcellularLocation>
        <location evidence="1">Membrane</location>
        <topology evidence="1">Multi-pass membrane protein</topology>
    </subcellularLocation>
</comment>
<sequence length="303" mass="34074">MNPLTLFEIEFIKTTRRAAFWITAGIYTLFAILILSFLVFVAQAVSVNNQKVLLRLPDGWASLIGLFKWFSTIYVPVTITLLVASEFTYRTARQNIIDGLSKEEFFLAKLFPVLLTALVYLLIFLVTVFAFGAVGSAKAESPAPLIRWQDVELIAAYFVVLLGYGVIAFFFSFLTRSSGAAMASTLLYTIVIENIAGLAMGFSDSLSKFTKYLPTKVFDDLLNPLRYDSEKLVEATEKIQKMRDELELIMRDMPSRAEQAQQLIRQMEQGLPAHDGALAYALAFGYMIAICALIYLIFKKRDL</sequence>
<dbReference type="Proteomes" id="UP000266389">
    <property type="component" value="Unassembled WGS sequence"/>
</dbReference>
<reference evidence="7 8" key="1">
    <citation type="journal article" date="2011" name="ISME J.">
        <title>Community ecology of hot spring cyanobacterial mats: predominant populations and their functional potential.</title>
        <authorList>
            <person name="Klatt C.G."/>
            <person name="Wood J.M."/>
            <person name="Rusch D.B."/>
            <person name="Bateson M.M."/>
            <person name="Hamamura N."/>
            <person name="Heidelberg J.F."/>
            <person name="Grossman A.R."/>
            <person name="Bhaya D."/>
            <person name="Cohan F.M."/>
            <person name="Kuhl M."/>
            <person name="Bryant D.A."/>
            <person name="Ward D.M."/>
        </authorList>
    </citation>
    <scope>NUCLEOTIDE SEQUENCE [LARGE SCALE GENOMIC DNA]</scope>
    <source>
        <strain evidence="7">OS</strain>
    </source>
</reference>
<feature type="transmembrane region" description="Helical" evidence="5">
    <location>
        <begin position="66"/>
        <end position="89"/>
    </location>
</feature>
<proteinExistence type="predicted"/>
<accession>A0A395LYN4</accession>
<feature type="domain" description="ABC-2 type transporter transmembrane" evidence="6">
    <location>
        <begin position="63"/>
        <end position="297"/>
    </location>
</feature>
<protein>
    <recommendedName>
        <fullName evidence="6">ABC-2 type transporter transmembrane domain-containing protein</fullName>
    </recommendedName>
</protein>
<feature type="transmembrane region" description="Helical" evidence="5">
    <location>
        <begin position="277"/>
        <end position="298"/>
    </location>
</feature>
<dbReference type="Pfam" id="PF12698">
    <property type="entry name" value="ABC2_membrane_3"/>
    <property type="match status" value="1"/>
</dbReference>
<feature type="transmembrane region" description="Helical" evidence="5">
    <location>
        <begin position="110"/>
        <end position="134"/>
    </location>
</feature>
<feature type="transmembrane region" description="Helical" evidence="5">
    <location>
        <begin position="20"/>
        <end position="46"/>
    </location>
</feature>
<name>A0A395LYN4_9BACT</name>
<keyword evidence="2 5" id="KW-0812">Transmembrane</keyword>
<dbReference type="InterPro" id="IPR013525">
    <property type="entry name" value="ABC2_TM"/>
</dbReference>
<evidence type="ECO:0000313" key="7">
    <source>
        <dbReference type="EMBL" id="RFM23639.1"/>
    </source>
</evidence>
<evidence type="ECO:0000256" key="3">
    <source>
        <dbReference type="ARBA" id="ARBA00022989"/>
    </source>
</evidence>
<evidence type="ECO:0000256" key="2">
    <source>
        <dbReference type="ARBA" id="ARBA00022692"/>
    </source>
</evidence>
<comment type="caution">
    <text evidence="7">The sequence shown here is derived from an EMBL/GenBank/DDBJ whole genome shotgun (WGS) entry which is preliminary data.</text>
</comment>
<feature type="transmembrane region" description="Helical" evidence="5">
    <location>
        <begin position="186"/>
        <end position="203"/>
    </location>
</feature>
<dbReference type="EMBL" id="PHFL01000060">
    <property type="protein sequence ID" value="RFM23639.1"/>
    <property type="molecule type" value="Genomic_DNA"/>
</dbReference>
<dbReference type="GO" id="GO:0140359">
    <property type="term" value="F:ABC-type transporter activity"/>
    <property type="evidence" value="ECO:0007669"/>
    <property type="project" value="InterPro"/>
</dbReference>
<organism evidence="7 8">
    <name type="scientific">Candidatus Thermochlorobacter aerophilus</name>
    <dbReference type="NCBI Taxonomy" id="1868324"/>
    <lineage>
        <taxon>Bacteria</taxon>
        <taxon>Pseudomonadati</taxon>
        <taxon>Chlorobiota</taxon>
        <taxon>Chlorobiia</taxon>
        <taxon>Chlorobiales</taxon>
        <taxon>Candidatus Thermochlorobacteriaceae</taxon>
        <taxon>Candidatus Thermochlorobacter</taxon>
    </lineage>
</organism>
<evidence type="ECO:0000313" key="8">
    <source>
        <dbReference type="Proteomes" id="UP000266389"/>
    </source>
</evidence>
<dbReference type="PANTHER" id="PTHR37305">
    <property type="entry name" value="INTEGRAL MEMBRANE PROTEIN-RELATED"/>
    <property type="match status" value="1"/>
</dbReference>
<feature type="transmembrane region" description="Helical" evidence="5">
    <location>
        <begin position="154"/>
        <end position="174"/>
    </location>
</feature>
<dbReference type="PANTHER" id="PTHR37305:SF1">
    <property type="entry name" value="MEMBRANE PROTEIN"/>
    <property type="match status" value="1"/>
</dbReference>
<keyword evidence="4 5" id="KW-0472">Membrane</keyword>
<dbReference type="AlphaFoldDB" id="A0A395LYN4"/>
<evidence type="ECO:0000256" key="4">
    <source>
        <dbReference type="ARBA" id="ARBA00023136"/>
    </source>
</evidence>